<gene>
    <name evidence="1" type="ORF">MLD38_022733</name>
</gene>
<protein>
    <submittedName>
        <fullName evidence="1">Uncharacterized protein</fullName>
    </submittedName>
</protein>
<evidence type="ECO:0000313" key="2">
    <source>
        <dbReference type="Proteomes" id="UP001057402"/>
    </source>
</evidence>
<accession>A0ACB9QLF5</accession>
<proteinExistence type="predicted"/>
<comment type="caution">
    <text evidence="1">The sequence shown here is derived from an EMBL/GenBank/DDBJ whole genome shotgun (WGS) entry which is preliminary data.</text>
</comment>
<sequence>MKPRTLSELTTRITRSLLGSTSPASVAARSRAPFLTSWTTSLEQSLHGLIPPESLTSDLVRSVIAHPSMAPHPSLSLSFFTWCAQQPNYSHDAAAYDTVIRYLSASRNNPSAVRRLLREVKARGLALQGKTYEGVLGFFLRNGMIDDGFWVFCEMLRWDCDLGMSACNGLLGDLASDGRVKSARKVFDQMILRGVGFTTLGIGLFLWRFCRLVDVEGILMMIDKVLGCSAGNTIDGSVVVVLIVHGLCKESRLEDANAVLDDLRNRGWKPDFIAYRVVAEEFGRLNDMVGRESVLKRKRKLGVAPRMNEYTGFLFGLISERRIREAKELCEVIVSGDFQLQEDVLNSLVGTVSADYPEHGVDFLKYMIQKGKLPTLLTLTNLGKNLAKHRSGDELLGVYDLLISENYFNDAESYNVIISCLCDCGRVKEAYGILQEMRKRRLGMGISTYNLIFDACCKDDLIRPAKKLWDEMFSYGCEANLRTYEILISKFSEIAEVEEAERLFSHMLAKGLLPSHTIYRSLILGLCDEGKAEAALRIFDAAIKMDVSLAQDVLGVFVQCLCRNGILDAASRAMTCFPNEMVNPEAHMTLLTCLADANEMTIAVKHVKWLRENSPNALGAVSAAVEAIVSSTTSRQEQLSKLLHMLKAGSY</sequence>
<keyword evidence="2" id="KW-1185">Reference proteome</keyword>
<dbReference type="Proteomes" id="UP001057402">
    <property type="component" value="Chromosome 6"/>
</dbReference>
<organism evidence="1 2">
    <name type="scientific">Melastoma candidum</name>
    <dbReference type="NCBI Taxonomy" id="119954"/>
    <lineage>
        <taxon>Eukaryota</taxon>
        <taxon>Viridiplantae</taxon>
        <taxon>Streptophyta</taxon>
        <taxon>Embryophyta</taxon>
        <taxon>Tracheophyta</taxon>
        <taxon>Spermatophyta</taxon>
        <taxon>Magnoliopsida</taxon>
        <taxon>eudicotyledons</taxon>
        <taxon>Gunneridae</taxon>
        <taxon>Pentapetalae</taxon>
        <taxon>rosids</taxon>
        <taxon>malvids</taxon>
        <taxon>Myrtales</taxon>
        <taxon>Melastomataceae</taxon>
        <taxon>Melastomatoideae</taxon>
        <taxon>Melastomateae</taxon>
        <taxon>Melastoma</taxon>
    </lineage>
</organism>
<reference evidence="2" key="1">
    <citation type="journal article" date="2023" name="Front. Plant Sci.">
        <title>Chromosomal-level genome assembly of Melastoma candidum provides insights into trichome evolution.</title>
        <authorList>
            <person name="Zhong Y."/>
            <person name="Wu W."/>
            <person name="Sun C."/>
            <person name="Zou P."/>
            <person name="Liu Y."/>
            <person name="Dai S."/>
            <person name="Zhou R."/>
        </authorList>
    </citation>
    <scope>NUCLEOTIDE SEQUENCE [LARGE SCALE GENOMIC DNA]</scope>
</reference>
<name>A0ACB9QLF5_9MYRT</name>
<evidence type="ECO:0000313" key="1">
    <source>
        <dbReference type="EMBL" id="KAI4366933.1"/>
    </source>
</evidence>
<dbReference type="EMBL" id="CM042885">
    <property type="protein sequence ID" value="KAI4366933.1"/>
    <property type="molecule type" value="Genomic_DNA"/>
</dbReference>